<organism evidence="1">
    <name type="scientific">Ensete ventricosum</name>
    <name type="common">Abyssinian banana</name>
    <name type="synonym">Musa ensete</name>
    <dbReference type="NCBI Taxonomy" id="4639"/>
    <lineage>
        <taxon>Eukaryota</taxon>
        <taxon>Viridiplantae</taxon>
        <taxon>Streptophyta</taxon>
        <taxon>Embryophyta</taxon>
        <taxon>Tracheophyta</taxon>
        <taxon>Spermatophyta</taxon>
        <taxon>Magnoliopsida</taxon>
        <taxon>Liliopsida</taxon>
        <taxon>Zingiberales</taxon>
        <taxon>Musaceae</taxon>
        <taxon>Ensete</taxon>
    </lineage>
</organism>
<name>A0A445M944_ENSVE</name>
<dbReference type="EMBL" id="KV875459">
    <property type="protein sequence ID" value="RZR70763.1"/>
    <property type="molecule type" value="Genomic_DNA"/>
</dbReference>
<accession>A0A445M944</accession>
<protein>
    <submittedName>
        <fullName evidence="1">Uncharacterized protein</fullName>
    </submittedName>
</protein>
<gene>
    <name evidence="1" type="ORF">BHM03_00001343</name>
</gene>
<dbReference type="AlphaFoldDB" id="A0A445M944"/>
<reference evidence="1" key="1">
    <citation type="journal article" date="2018" name="Data Brief">
        <title>Genome sequence data from 17 accessions of Ensete ventricosum, a staple food crop for millions in Ethiopia.</title>
        <authorList>
            <person name="Yemataw Z."/>
            <person name="Muzemil S."/>
            <person name="Ambachew D."/>
            <person name="Tripathi L."/>
            <person name="Tesfaye K."/>
            <person name="Chala A."/>
            <person name="Farbos A."/>
            <person name="O'Neill P."/>
            <person name="Moore K."/>
            <person name="Grant M."/>
            <person name="Studholme D.J."/>
        </authorList>
    </citation>
    <scope>NUCLEOTIDE SEQUENCE [LARGE SCALE GENOMIC DNA]</scope>
    <source>
        <tissue evidence="1">Leaf</tissue>
    </source>
</reference>
<dbReference type="Proteomes" id="UP000290560">
    <property type="component" value="Unassembled WGS sequence"/>
</dbReference>
<sequence>MGGALGSGLGGRLLAWWSSGREKVSHLGLVTESRKKVGLGGVPDVTSPTVKVFVPEALILLIAYHTVAPHHVVYGPCGETRAVLPAIGGCRPCPPYPCQVGRTTADPSMLVSGRLQHVGSATSTGLLSEGAGTWQPGQHPSYHFPPLREDLLEVPD</sequence>
<proteinExistence type="predicted"/>
<evidence type="ECO:0000313" key="1">
    <source>
        <dbReference type="EMBL" id="RZR70763.1"/>
    </source>
</evidence>